<dbReference type="EMBL" id="OX597821">
    <property type="protein sequence ID" value="CAI9727289.1"/>
    <property type="molecule type" value="Genomic_DNA"/>
</dbReference>
<sequence>MLTLYFSLKIHLFSVELRVTDVMFPSDTLCKILNSLSGNALRHKCKDFHIKEISVIHENFSVTFRIEQHHTSFVIGFCDL</sequence>
<keyword evidence="2" id="KW-1185">Reference proteome</keyword>
<name>A0AA36B4Q4_OCTVU</name>
<gene>
    <name evidence="1" type="ORF">OCTVUL_1B030696</name>
</gene>
<protein>
    <submittedName>
        <fullName evidence="1">Uncharacterized protein</fullName>
    </submittedName>
</protein>
<evidence type="ECO:0000313" key="2">
    <source>
        <dbReference type="Proteomes" id="UP001162480"/>
    </source>
</evidence>
<proteinExistence type="predicted"/>
<organism evidence="1 2">
    <name type="scientific">Octopus vulgaris</name>
    <name type="common">Common octopus</name>
    <dbReference type="NCBI Taxonomy" id="6645"/>
    <lineage>
        <taxon>Eukaryota</taxon>
        <taxon>Metazoa</taxon>
        <taxon>Spiralia</taxon>
        <taxon>Lophotrochozoa</taxon>
        <taxon>Mollusca</taxon>
        <taxon>Cephalopoda</taxon>
        <taxon>Coleoidea</taxon>
        <taxon>Octopodiformes</taxon>
        <taxon>Octopoda</taxon>
        <taxon>Incirrata</taxon>
        <taxon>Octopodidae</taxon>
        <taxon>Octopus</taxon>
    </lineage>
</organism>
<evidence type="ECO:0000313" key="1">
    <source>
        <dbReference type="EMBL" id="CAI9727289.1"/>
    </source>
</evidence>
<dbReference type="Proteomes" id="UP001162480">
    <property type="component" value="Chromosome 8"/>
</dbReference>
<reference evidence="1" key="1">
    <citation type="submission" date="2023-08" db="EMBL/GenBank/DDBJ databases">
        <authorList>
            <person name="Alioto T."/>
            <person name="Alioto T."/>
            <person name="Gomez Garrido J."/>
        </authorList>
    </citation>
    <scope>NUCLEOTIDE SEQUENCE</scope>
</reference>
<dbReference type="AlphaFoldDB" id="A0AA36B4Q4"/>
<accession>A0AA36B4Q4</accession>